<evidence type="ECO:0000313" key="2">
    <source>
        <dbReference type="Proteomes" id="UP000230750"/>
    </source>
</evidence>
<gene>
    <name evidence="1" type="ORF">BSL78_13786</name>
</gene>
<dbReference type="Pfam" id="PF10294">
    <property type="entry name" value="Methyltransf_16"/>
    <property type="match status" value="1"/>
</dbReference>
<dbReference type="InterPro" id="IPR019410">
    <property type="entry name" value="Methyltransf_16"/>
</dbReference>
<protein>
    <recommendedName>
        <fullName evidence="3">Methyltransferase-like protein 21D</fullName>
    </recommendedName>
</protein>
<proteinExistence type="predicted"/>
<dbReference type="Proteomes" id="UP000230750">
    <property type="component" value="Unassembled WGS sequence"/>
</dbReference>
<accession>A0A2G8KMY1</accession>
<dbReference type="PANTHER" id="PTHR14614:SF44">
    <property type="entry name" value="PROTEIN N-LYSINE METHYLTRANSFERASE METTL21D"/>
    <property type="match status" value="1"/>
</dbReference>
<evidence type="ECO:0008006" key="3">
    <source>
        <dbReference type="Google" id="ProtNLM"/>
    </source>
</evidence>
<reference evidence="1 2" key="1">
    <citation type="journal article" date="2017" name="PLoS Biol.">
        <title>The sea cucumber genome provides insights into morphological evolution and visceral regeneration.</title>
        <authorList>
            <person name="Zhang X."/>
            <person name="Sun L."/>
            <person name="Yuan J."/>
            <person name="Sun Y."/>
            <person name="Gao Y."/>
            <person name="Zhang L."/>
            <person name="Li S."/>
            <person name="Dai H."/>
            <person name="Hamel J.F."/>
            <person name="Liu C."/>
            <person name="Yu Y."/>
            <person name="Liu S."/>
            <person name="Lin W."/>
            <person name="Guo K."/>
            <person name="Jin S."/>
            <person name="Xu P."/>
            <person name="Storey K.B."/>
            <person name="Huan P."/>
            <person name="Zhang T."/>
            <person name="Zhou Y."/>
            <person name="Zhang J."/>
            <person name="Lin C."/>
            <person name="Li X."/>
            <person name="Xing L."/>
            <person name="Huo D."/>
            <person name="Sun M."/>
            <person name="Wang L."/>
            <person name="Mercier A."/>
            <person name="Li F."/>
            <person name="Yang H."/>
            <person name="Xiang J."/>
        </authorList>
    </citation>
    <scope>NUCLEOTIDE SEQUENCE [LARGE SCALE GENOMIC DNA]</scope>
    <source>
        <strain evidence="1">Shaxun</strain>
        <tissue evidence="1">Muscle</tissue>
    </source>
</reference>
<sequence length="219" mass="24652">MSSQHSDDMDRTIELKNGSNIVIKQKTVGDVGCVVWDAALVLLHYFQTKHFAETFGSLEDQRVVELGSGTGVVGIVAGIQKAQVTITDMEEFISLMEENITRNKQLLDGNVRAQTYKWGSDHRPLGIPPHPRLVVFSDCIYYTEAVQPLVKALQDLCDQTTDVICSYEERTLGANGTSLTNFMELIGKDFEVMEIAFEDMDPVFRSEDIHILHMKKRPK</sequence>
<comment type="caution">
    <text evidence="1">The sequence shown here is derived from an EMBL/GenBank/DDBJ whole genome shotgun (WGS) entry which is preliminary data.</text>
</comment>
<evidence type="ECO:0000313" key="1">
    <source>
        <dbReference type="EMBL" id="PIK49327.1"/>
    </source>
</evidence>
<dbReference type="OrthoDB" id="413520at2759"/>
<dbReference type="STRING" id="307972.A0A2G8KMY1"/>
<name>A0A2G8KMY1_STIJA</name>
<dbReference type="SUPFAM" id="SSF53335">
    <property type="entry name" value="S-adenosyl-L-methionine-dependent methyltransferases"/>
    <property type="match status" value="1"/>
</dbReference>
<dbReference type="PANTHER" id="PTHR14614">
    <property type="entry name" value="HEPATOCELLULAR CARCINOMA-ASSOCIATED ANTIGEN"/>
    <property type="match status" value="1"/>
</dbReference>
<organism evidence="1 2">
    <name type="scientific">Stichopus japonicus</name>
    <name type="common">Sea cucumber</name>
    <dbReference type="NCBI Taxonomy" id="307972"/>
    <lineage>
        <taxon>Eukaryota</taxon>
        <taxon>Metazoa</taxon>
        <taxon>Echinodermata</taxon>
        <taxon>Eleutherozoa</taxon>
        <taxon>Echinozoa</taxon>
        <taxon>Holothuroidea</taxon>
        <taxon>Aspidochirotacea</taxon>
        <taxon>Aspidochirotida</taxon>
        <taxon>Stichopodidae</taxon>
        <taxon>Apostichopus</taxon>
    </lineage>
</organism>
<dbReference type="Gene3D" id="3.40.50.150">
    <property type="entry name" value="Vaccinia Virus protein VP39"/>
    <property type="match status" value="1"/>
</dbReference>
<dbReference type="GO" id="GO:0032991">
    <property type="term" value="C:protein-containing complex"/>
    <property type="evidence" value="ECO:0007669"/>
    <property type="project" value="TreeGrafter"/>
</dbReference>
<dbReference type="InterPro" id="IPR029063">
    <property type="entry name" value="SAM-dependent_MTases_sf"/>
</dbReference>
<dbReference type="GO" id="GO:0005829">
    <property type="term" value="C:cytosol"/>
    <property type="evidence" value="ECO:0007669"/>
    <property type="project" value="TreeGrafter"/>
</dbReference>
<dbReference type="AlphaFoldDB" id="A0A2G8KMY1"/>
<keyword evidence="2" id="KW-1185">Reference proteome</keyword>
<dbReference type="EMBL" id="MRZV01000471">
    <property type="protein sequence ID" value="PIK49327.1"/>
    <property type="molecule type" value="Genomic_DNA"/>
</dbReference>